<dbReference type="InterPro" id="IPR005090">
    <property type="entry name" value="RepC_N"/>
</dbReference>
<feature type="compositionally biased region" description="Acidic residues" evidence="1">
    <location>
        <begin position="259"/>
        <end position="271"/>
    </location>
</feature>
<protein>
    <submittedName>
        <fullName evidence="4">Plasmid replication protein RepC</fullName>
    </submittedName>
</protein>
<name>A0ABV7I659_9HYPH</name>
<keyword evidence="5" id="KW-1185">Reference proteome</keyword>
<feature type="domain" description="Plasmid replication protein C N-terminal" evidence="2">
    <location>
        <begin position="13"/>
        <end position="186"/>
    </location>
</feature>
<evidence type="ECO:0000259" key="2">
    <source>
        <dbReference type="Pfam" id="PF03428"/>
    </source>
</evidence>
<evidence type="ECO:0000313" key="4">
    <source>
        <dbReference type="EMBL" id="MFC3166063.1"/>
    </source>
</evidence>
<dbReference type="RefSeq" id="WP_182308680.1">
    <property type="nucleotide sequence ID" value="NZ_JBHRTG010000019.1"/>
</dbReference>
<dbReference type="Proteomes" id="UP001595647">
    <property type="component" value="Unassembled WGS sequence"/>
</dbReference>
<feature type="compositionally biased region" description="Basic and acidic residues" evidence="1">
    <location>
        <begin position="272"/>
        <end position="281"/>
    </location>
</feature>
<feature type="region of interest" description="Disordered" evidence="1">
    <location>
        <begin position="247"/>
        <end position="288"/>
    </location>
</feature>
<dbReference type="EMBL" id="JBHRTG010000019">
    <property type="protein sequence ID" value="MFC3166063.1"/>
    <property type="molecule type" value="Genomic_DNA"/>
</dbReference>
<dbReference type="Pfam" id="PF03428">
    <property type="entry name" value="RP-C"/>
    <property type="match status" value="1"/>
</dbReference>
<accession>A0ABV7I659</accession>
<sequence length="438" mass="47433">MERGSVTTPFGRRPMTLALLKGQLDSANPPAHNAVDKWHVFRDISEARTLLGLGDRALAILHALLSFYPEQQLGECGRLVVFPSNAQLSIRAHGIAGSTLRRHLAALVDAGIVIRKDSPNGKRFARKDSRGAIEQAYGFSLAPLLTRAEEFAQLAQRVATERQRLRVLRERFSLARRDVAKLMSAAIAAETPGGWQALEQHYSNIASKVGRVASADELTAAVHGLEELRVQVVKLLEIHLNSQVLSANDRQNERHIENPESESIYESEEAVETTHEEESTHRSSPTEIRPTTFPLSFVLRACPDIAMYGQGGVISSWRDLISAAVVVRSMLGVSPSAYQEASEAMGPENAAIVMACILERAGHINTAGGYLRDLTAKARRGVFSVGPMLSALVTTRCEGQHRPGSGSGESKPAGGEAIRSSAAGSTADRSRAGRRQRA</sequence>
<feature type="domain" description="Plasmid replication protein C C-terminal" evidence="3">
    <location>
        <begin position="294"/>
        <end position="393"/>
    </location>
</feature>
<gene>
    <name evidence="4" type="primary">repC</name>
    <name evidence="4" type="ORF">ACFOHV_22530</name>
</gene>
<dbReference type="NCBIfam" id="NF010396">
    <property type="entry name" value="PRK13824.1"/>
    <property type="match status" value="1"/>
</dbReference>
<evidence type="ECO:0000256" key="1">
    <source>
        <dbReference type="SAM" id="MobiDB-lite"/>
    </source>
</evidence>
<dbReference type="NCBIfam" id="NF040974">
    <property type="entry name" value="RepABC_RepC"/>
    <property type="match status" value="1"/>
</dbReference>
<comment type="caution">
    <text evidence="4">The sequence shown here is derived from an EMBL/GenBank/DDBJ whole genome shotgun (WGS) entry which is preliminary data.</text>
</comment>
<dbReference type="Pfam" id="PF11800">
    <property type="entry name" value="RP-C_C"/>
    <property type="match status" value="1"/>
</dbReference>
<organism evidence="4 5">
    <name type="scientific">Ciceribacter thiooxidans</name>
    <dbReference type="NCBI Taxonomy" id="1969821"/>
    <lineage>
        <taxon>Bacteria</taxon>
        <taxon>Pseudomonadati</taxon>
        <taxon>Pseudomonadota</taxon>
        <taxon>Alphaproteobacteria</taxon>
        <taxon>Hyphomicrobiales</taxon>
        <taxon>Rhizobiaceae</taxon>
        <taxon>Ciceribacter</taxon>
    </lineage>
</organism>
<dbReference type="InterPro" id="IPR021760">
    <property type="entry name" value="RepC_C"/>
</dbReference>
<reference evidence="5" key="1">
    <citation type="journal article" date="2019" name="Int. J. Syst. Evol. Microbiol.">
        <title>The Global Catalogue of Microorganisms (GCM) 10K type strain sequencing project: providing services to taxonomists for standard genome sequencing and annotation.</title>
        <authorList>
            <consortium name="The Broad Institute Genomics Platform"/>
            <consortium name="The Broad Institute Genome Sequencing Center for Infectious Disease"/>
            <person name="Wu L."/>
            <person name="Ma J."/>
        </authorList>
    </citation>
    <scope>NUCLEOTIDE SEQUENCE [LARGE SCALE GENOMIC DNA]</scope>
    <source>
        <strain evidence="5">KCTC 52231</strain>
    </source>
</reference>
<evidence type="ECO:0000259" key="3">
    <source>
        <dbReference type="Pfam" id="PF11800"/>
    </source>
</evidence>
<feature type="region of interest" description="Disordered" evidence="1">
    <location>
        <begin position="396"/>
        <end position="438"/>
    </location>
</feature>
<dbReference type="InterPro" id="IPR047611">
    <property type="entry name" value="RepABC_RepC"/>
</dbReference>
<proteinExistence type="predicted"/>
<evidence type="ECO:0000313" key="5">
    <source>
        <dbReference type="Proteomes" id="UP001595647"/>
    </source>
</evidence>